<evidence type="ECO:0000313" key="1">
    <source>
        <dbReference type="EMBL" id="KAG9225142.1"/>
    </source>
</evidence>
<sequence>MSPSVVSPISALPVRPTPSTSSRPIVSGINTMNGAIGVNGDSAAGGGVNGVVNGTISSIPGGSRSVPHSPLIPYSPHPLKTPQIATQHVLLLLDVQAGLLSSPPLGVPSSSALRHNISLILHHARAASPPPLIIHVRNCGDPGDPDDPVSPGFGLVFPPLPHEPVIDKRKNNAFAGTELGSLIRHDAELVVVGLQSDFCVRATCWAALGRGNEVLLIKEAHGTYNRIEAWYGGSVTPAHRIEAEVETELEDAGVVLLDMKDLKELFTGR</sequence>
<keyword evidence="2" id="KW-1185">Reference proteome</keyword>
<gene>
    <name evidence="1" type="ORF">CCMSSC00406_0007447</name>
</gene>
<organism evidence="1 2">
    <name type="scientific">Pleurotus cornucopiae</name>
    <name type="common">Cornucopia mushroom</name>
    <dbReference type="NCBI Taxonomy" id="5321"/>
    <lineage>
        <taxon>Eukaryota</taxon>
        <taxon>Fungi</taxon>
        <taxon>Dikarya</taxon>
        <taxon>Basidiomycota</taxon>
        <taxon>Agaricomycotina</taxon>
        <taxon>Agaricomycetes</taxon>
        <taxon>Agaricomycetidae</taxon>
        <taxon>Agaricales</taxon>
        <taxon>Pleurotineae</taxon>
        <taxon>Pleurotaceae</taxon>
        <taxon>Pleurotus</taxon>
    </lineage>
</organism>
<reference evidence="1 2" key="1">
    <citation type="journal article" date="2021" name="Appl. Environ. Microbiol.">
        <title>Genetic linkage and physical mapping for an oyster mushroom Pleurotus cornucopiae and QTL analysis for the trait cap color.</title>
        <authorList>
            <person name="Zhang Y."/>
            <person name="Gao W."/>
            <person name="Sonnenberg A."/>
            <person name="Chen Q."/>
            <person name="Zhang J."/>
            <person name="Huang C."/>
        </authorList>
    </citation>
    <scope>NUCLEOTIDE SEQUENCE [LARGE SCALE GENOMIC DNA]</scope>
    <source>
        <strain evidence="1">CCMSSC00406</strain>
    </source>
</reference>
<evidence type="ECO:0000313" key="2">
    <source>
        <dbReference type="Proteomes" id="UP000824881"/>
    </source>
</evidence>
<dbReference type="EMBL" id="WQMT02000003">
    <property type="protein sequence ID" value="KAG9225142.1"/>
    <property type="molecule type" value="Genomic_DNA"/>
</dbReference>
<name>A0ACB7J3I9_PLECO</name>
<proteinExistence type="predicted"/>
<protein>
    <submittedName>
        <fullName evidence="1">Uncharacterized protein</fullName>
    </submittedName>
</protein>
<comment type="caution">
    <text evidence="1">The sequence shown here is derived from an EMBL/GenBank/DDBJ whole genome shotgun (WGS) entry which is preliminary data.</text>
</comment>
<accession>A0ACB7J3I9</accession>
<dbReference type="Proteomes" id="UP000824881">
    <property type="component" value="Unassembled WGS sequence"/>
</dbReference>